<dbReference type="SUPFAM" id="SSF55021">
    <property type="entry name" value="ACT-like"/>
    <property type="match status" value="1"/>
</dbReference>
<dbReference type="PANTHER" id="PTHR34875:SF6">
    <property type="entry name" value="UPF0237 PROTEIN MJ1558"/>
    <property type="match status" value="1"/>
</dbReference>
<dbReference type="NCBIfam" id="NF001220">
    <property type="entry name" value="PRK00194.1"/>
    <property type="match status" value="1"/>
</dbReference>
<evidence type="ECO:0000313" key="4">
    <source>
        <dbReference type="Proteomes" id="UP000029380"/>
    </source>
</evidence>
<dbReference type="RefSeq" id="WP_028790081.1">
    <property type="nucleotide sequence ID" value="NZ_JPVU01000090.1"/>
</dbReference>
<feature type="domain" description="ACT" evidence="2">
    <location>
        <begin position="4"/>
        <end position="77"/>
    </location>
</feature>
<dbReference type="HAMAP" id="MF_01054">
    <property type="entry name" value="UPF0237"/>
    <property type="match status" value="1"/>
</dbReference>
<dbReference type="AlphaFoldDB" id="A0A091C8M5"/>
<dbReference type="Proteomes" id="UP000029380">
    <property type="component" value="Unassembled WGS sequence"/>
</dbReference>
<dbReference type="CDD" id="cd04872">
    <property type="entry name" value="ACT_1ZPV"/>
    <property type="match status" value="1"/>
</dbReference>
<evidence type="ECO:0000313" key="3">
    <source>
        <dbReference type="EMBL" id="KFN92567.1"/>
    </source>
</evidence>
<dbReference type="PANTHER" id="PTHR34875">
    <property type="entry name" value="UPF0237 PROTEIN MJ1558"/>
    <property type="match status" value="1"/>
</dbReference>
<dbReference type="Gene3D" id="3.30.70.260">
    <property type="match status" value="1"/>
</dbReference>
<evidence type="ECO:0000256" key="1">
    <source>
        <dbReference type="HAMAP-Rule" id="MF_01054"/>
    </source>
</evidence>
<dbReference type="OrthoDB" id="9803078at2"/>
<comment type="similarity">
    <text evidence="1">Belongs to the UPF0237 family.</text>
</comment>
<dbReference type="InterPro" id="IPR045865">
    <property type="entry name" value="ACT-like_dom_sf"/>
</dbReference>
<dbReference type="PROSITE" id="PS51671">
    <property type="entry name" value="ACT"/>
    <property type="match status" value="1"/>
</dbReference>
<name>A0A091C8M5_9ENTE</name>
<accession>A0A091C8M5</accession>
<dbReference type="Pfam" id="PF13740">
    <property type="entry name" value="ACT_6"/>
    <property type="match status" value="1"/>
</dbReference>
<dbReference type="InterPro" id="IPR002912">
    <property type="entry name" value="ACT_dom"/>
</dbReference>
<dbReference type="InterPro" id="IPR022986">
    <property type="entry name" value="UPF0237_ACT"/>
</dbReference>
<dbReference type="PATRIC" id="fig|1302649.3.peg.865"/>
<protein>
    <recommendedName>
        <fullName evidence="1">UPF0237 protein TMUPMC115_0861</fullName>
    </recommendedName>
</protein>
<dbReference type="InterPro" id="IPR050990">
    <property type="entry name" value="UPF0237/GcvR_regulator"/>
</dbReference>
<dbReference type="FunFam" id="3.30.70.260:FF:000032">
    <property type="entry name" value="UPF0237 protein SP_0238"/>
    <property type="match status" value="1"/>
</dbReference>
<reference evidence="3 4" key="1">
    <citation type="submission" date="2014-08" db="EMBL/GenBank/DDBJ databases">
        <title>Genome sequence of Tetragenococcus muriaticus.</title>
        <authorList>
            <person name="Chuea-nongthon C."/>
            <person name="Rodtong S."/>
            <person name="Yongsawatdigul J."/>
            <person name="Steele J.L."/>
            <person name="Liu X.-y."/>
            <person name="Speers J."/>
            <person name="Glasner J.D."/>
            <person name="Neeno-Eckwall E.C."/>
        </authorList>
    </citation>
    <scope>NUCLEOTIDE SEQUENCE [LARGE SCALE GENOMIC DNA]</scope>
    <source>
        <strain evidence="3 4">PMC-11-5</strain>
    </source>
</reference>
<gene>
    <name evidence="3" type="ORF">TMUPMC115_0861</name>
</gene>
<organism evidence="3 4">
    <name type="scientific">Tetragenococcus muriaticus PMC-11-5</name>
    <dbReference type="NCBI Taxonomy" id="1302649"/>
    <lineage>
        <taxon>Bacteria</taxon>
        <taxon>Bacillati</taxon>
        <taxon>Bacillota</taxon>
        <taxon>Bacilli</taxon>
        <taxon>Lactobacillales</taxon>
        <taxon>Enterococcaceae</taxon>
        <taxon>Tetragenococcus</taxon>
    </lineage>
</organism>
<comment type="caution">
    <text evidence="3">The sequence shown here is derived from an EMBL/GenBank/DDBJ whole genome shotgun (WGS) entry which is preliminary data.</text>
</comment>
<proteinExistence type="inferred from homology"/>
<dbReference type="EMBL" id="JPVU01000090">
    <property type="protein sequence ID" value="KFN92567.1"/>
    <property type="molecule type" value="Genomic_DNA"/>
</dbReference>
<evidence type="ECO:0000259" key="2">
    <source>
        <dbReference type="PROSITE" id="PS51671"/>
    </source>
</evidence>
<sequence length="89" mass="10059">MRAVLTVIGKDKVGIVAHVSQHLAALNINIVDITQTIMQDYFTMMMILEMDKQVNFESIRDELDKAGQQLGIKISIQNEEIFNAMHKLG</sequence>